<protein>
    <submittedName>
        <fullName evidence="2">Uncharacterized protein LOC117539766 isoform X1</fullName>
    </submittedName>
</protein>
<reference evidence="2" key="1">
    <citation type="submission" date="2025-08" db="UniProtKB">
        <authorList>
            <consortium name="RefSeq"/>
        </authorList>
    </citation>
    <scope>IDENTIFICATION</scope>
</reference>
<dbReference type="Proteomes" id="UP000515161">
    <property type="component" value="Unplaced"/>
</dbReference>
<sequence length="382" mass="43441">MSGQEQNPPQTINTYIVYETCLMELFESCPVCKRVCNVQTRRIGTFISVCAPIVSLQETGIASLFLGVLQLETCSYQLQHMSTEHLSTNFQSLQTMNMQLCKYNTFRRHARMFIEPAIVSYWQKSQEGMLQKLHAEEKVIVGGDMRADSPGHYAKFGSYTMMDLKNNKVVDLQLVQSNEVGGSYHMELEGLKRSLELLKERGVTLDCIVTDRHLQIQKFLRESSITQFFDVWHIEKGISKQLEKAAKKKDCEKLRGWVKSIRNHIYWTAATSTTGPERVAKWFPKCLHPLRIAQYQWMAAGMLFINHITLLLYKYLNAGLSQAGDNSLNQEDFESCGQTQPTPPDLIFGVIPCRHPALCSKECCVSISWNVVQTVPGSPALQ</sequence>
<dbReference type="InParanoid" id="A0A6P8U410"/>
<dbReference type="AlphaFoldDB" id="A0A6P8U410"/>
<dbReference type="GeneID" id="117539766"/>
<dbReference type="PANTHER" id="PTHR31751">
    <property type="entry name" value="SI:CH211-108C17.2-RELATED-RELATED"/>
    <property type="match status" value="1"/>
</dbReference>
<accession>A0A6P8U410</accession>
<proteinExistence type="predicted"/>
<name>A0A6P8U410_GYMAC</name>
<evidence type="ECO:0000313" key="2">
    <source>
        <dbReference type="RefSeq" id="XP_034061952.1"/>
    </source>
</evidence>
<dbReference type="OrthoDB" id="5967653at2759"/>
<keyword evidence="1" id="KW-1185">Reference proteome</keyword>
<gene>
    <name evidence="2" type="primary">LOC117539766</name>
</gene>
<dbReference type="RefSeq" id="XP_034061952.1">
    <property type="nucleotide sequence ID" value="XM_034206061.1"/>
</dbReference>
<organism evidence="1 2">
    <name type="scientific">Gymnodraco acuticeps</name>
    <name type="common">Antarctic dragonfish</name>
    <dbReference type="NCBI Taxonomy" id="8218"/>
    <lineage>
        <taxon>Eukaryota</taxon>
        <taxon>Metazoa</taxon>
        <taxon>Chordata</taxon>
        <taxon>Craniata</taxon>
        <taxon>Vertebrata</taxon>
        <taxon>Euteleostomi</taxon>
        <taxon>Actinopterygii</taxon>
        <taxon>Neopterygii</taxon>
        <taxon>Teleostei</taxon>
        <taxon>Neoteleostei</taxon>
        <taxon>Acanthomorphata</taxon>
        <taxon>Eupercaria</taxon>
        <taxon>Perciformes</taxon>
        <taxon>Notothenioidei</taxon>
        <taxon>Bathydraconidae</taxon>
        <taxon>Gymnodraco</taxon>
    </lineage>
</organism>
<dbReference type="KEGG" id="gacu:117539766"/>
<dbReference type="PANTHER" id="PTHR31751:SF44">
    <property type="entry name" value="SI:CH211-211K8.4-RELATED"/>
    <property type="match status" value="1"/>
</dbReference>
<evidence type="ECO:0000313" key="1">
    <source>
        <dbReference type="Proteomes" id="UP000515161"/>
    </source>
</evidence>